<dbReference type="InterPro" id="IPR027417">
    <property type="entry name" value="P-loop_NTPase"/>
</dbReference>
<keyword evidence="5 6" id="KW-0694">RNA-binding</keyword>
<proteinExistence type="inferred from homology"/>
<dbReference type="GO" id="GO:0016787">
    <property type="term" value="F:hydrolase activity"/>
    <property type="evidence" value="ECO:0007669"/>
    <property type="project" value="UniProtKB-KW"/>
</dbReference>
<dbReference type="CDD" id="cd18787">
    <property type="entry name" value="SF2_C_DEAD"/>
    <property type="match status" value="1"/>
</dbReference>
<comment type="caution">
    <text evidence="10">The sequence shown here is derived from an EMBL/GenBank/DDBJ whole genome shotgun (WGS) entry which is preliminary data.</text>
</comment>
<evidence type="ECO:0000313" key="10">
    <source>
        <dbReference type="EMBL" id="OAQ79902.1"/>
    </source>
</evidence>
<evidence type="ECO:0000256" key="1">
    <source>
        <dbReference type="ARBA" id="ARBA00022741"/>
    </source>
</evidence>
<dbReference type="Proteomes" id="UP000078240">
    <property type="component" value="Unassembled WGS sequence"/>
</dbReference>
<dbReference type="PROSITE" id="PS51192">
    <property type="entry name" value="HELICASE_ATP_BIND_1"/>
    <property type="match status" value="1"/>
</dbReference>
<dbReference type="InterPro" id="IPR000629">
    <property type="entry name" value="RNA-helicase_DEAD-box_CS"/>
</dbReference>
<feature type="compositionally biased region" description="Basic and acidic residues" evidence="7">
    <location>
        <begin position="277"/>
        <end position="289"/>
    </location>
</feature>
<dbReference type="SMART" id="SM00490">
    <property type="entry name" value="HELICc"/>
    <property type="match status" value="1"/>
</dbReference>
<evidence type="ECO:0000256" key="4">
    <source>
        <dbReference type="ARBA" id="ARBA00022840"/>
    </source>
</evidence>
<dbReference type="EC" id="3.6.4.13" evidence="6"/>
<keyword evidence="3 6" id="KW-0347">Helicase</keyword>
<feature type="compositionally biased region" description="Low complexity" evidence="7">
    <location>
        <begin position="701"/>
        <end position="724"/>
    </location>
</feature>
<dbReference type="CDD" id="cd17956">
    <property type="entry name" value="DEADc_DDX51"/>
    <property type="match status" value="1"/>
</dbReference>
<name>A0A179GQ74_PURLI</name>
<dbReference type="GO" id="GO:0005524">
    <property type="term" value="F:ATP binding"/>
    <property type="evidence" value="ECO:0007669"/>
    <property type="project" value="UniProtKB-UniRule"/>
</dbReference>
<evidence type="ECO:0000256" key="5">
    <source>
        <dbReference type="ARBA" id="ARBA00022884"/>
    </source>
</evidence>
<dbReference type="Gene3D" id="3.40.50.300">
    <property type="entry name" value="P-loop containing nucleotide triphosphate hydrolases"/>
    <property type="match status" value="2"/>
</dbReference>
<comment type="catalytic activity">
    <reaction evidence="6">
        <text>ATP + H2O = ADP + phosphate + H(+)</text>
        <dbReference type="Rhea" id="RHEA:13065"/>
        <dbReference type="ChEBI" id="CHEBI:15377"/>
        <dbReference type="ChEBI" id="CHEBI:15378"/>
        <dbReference type="ChEBI" id="CHEBI:30616"/>
        <dbReference type="ChEBI" id="CHEBI:43474"/>
        <dbReference type="ChEBI" id="CHEBI:456216"/>
        <dbReference type="EC" id="3.6.4.13"/>
    </reaction>
</comment>
<evidence type="ECO:0000256" key="3">
    <source>
        <dbReference type="ARBA" id="ARBA00022806"/>
    </source>
</evidence>
<feature type="compositionally biased region" description="Acidic residues" evidence="7">
    <location>
        <begin position="725"/>
        <end position="734"/>
    </location>
</feature>
<feature type="region of interest" description="Disordered" evidence="7">
    <location>
        <begin position="686"/>
        <end position="741"/>
    </location>
</feature>
<evidence type="ECO:0000259" key="8">
    <source>
        <dbReference type="PROSITE" id="PS51192"/>
    </source>
</evidence>
<feature type="region of interest" description="Disordered" evidence="7">
    <location>
        <begin position="1"/>
        <end position="318"/>
    </location>
</feature>
<dbReference type="Pfam" id="PF00271">
    <property type="entry name" value="Helicase_C"/>
    <property type="match status" value="1"/>
</dbReference>
<dbReference type="InterPro" id="IPR001650">
    <property type="entry name" value="Helicase_C-like"/>
</dbReference>
<dbReference type="PANTHER" id="PTHR24031">
    <property type="entry name" value="RNA HELICASE"/>
    <property type="match status" value="1"/>
</dbReference>
<feature type="compositionally biased region" description="Basic residues" evidence="7">
    <location>
        <begin position="251"/>
        <end position="261"/>
    </location>
</feature>
<comment type="function">
    <text evidence="6">RNA helicase.</text>
</comment>
<sequence length="912" mass="100454">MYARYVPPSKGSKPSSAPSSSPAAARSNPVLDSPAAAPSDGPSYARYVPPAKAVPTKPERPETEPSSSVMYFDDEPSPPKPKRKRDAEETRPQGAKKTKKTEEEKTPARVATMSAEPAGDVAPKKKKNRRKRKQRTRAVETDSDDSGDGAPRPEPAPAKATDDEEERAVTPEATKKDIKKEKQKKKKDKAKRREPEPEPQSQPEAEGAPEPETTLEDASAPDGEGDVAMADADHDADDTEMLISQPEPIKEKKRRKEKKKKVVDMDSAEEQLQQEQEDARHKAVLERKAKSLKLAQEAAKDADDSDQEPEELHGLEPLPQPKVVEEEEVKPTYDTLPPWLANPIRVSQDTRAPFKDLGILPKAVRVLEQKGFPEAFAVQTAAIPLLLPTSKQRPGDVLVSAATGSGKTLAYALPIVRDISQGVVTRLRALVVLPTRELVKQAQEVFEVCARAFDGDERKRVRIGVAVGSQSIKSEQETLMSSESRYDPEAYQEILKQSQERRRQNTAFDDDDELLGEERDPRLGPWDGQVVDYSSTVDVLICTPGRLVEHIEQTPGFSLDYVRWLVVDEADKLLAQSFQGWLDLVMEKFKVDKFSARDFPDMAYSGVRKVILSATLTRDLSLLNQLALRRPQLIVLEGDSSAPIAEHTLPALLKEFAIRVHETNLKPLYLLDLLSGPYMQAALADTENKDAVDDAAESESSSDSSSSSSSDSDSSSDSSSSDSDSTSDSDSSDDEPAKPLKKSKLPHCLIFTKSNESALRLSRLLAILDDTLSAHISTLTSTTPTHIRRKTLRAFTTPSSPVRLIIASDLVARGIDIPKLGHVINYDLPASAAGYVHRVGRTARAGRAGCAWTLVGDEESGWFWGKIAKGQGVRRAQKVERTKIDEMSEERVKDYENALAKLGKEALEVRRR</sequence>
<evidence type="ECO:0000256" key="6">
    <source>
        <dbReference type="RuleBase" id="RU365068"/>
    </source>
</evidence>
<evidence type="ECO:0000256" key="2">
    <source>
        <dbReference type="ARBA" id="ARBA00022801"/>
    </source>
</evidence>
<feature type="domain" description="Helicase C-terminal" evidence="9">
    <location>
        <begin position="739"/>
        <end position="896"/>
    </location>
</feature>
<dbReference type="InterPro" id="IPR014001">
    <property type="entry name" value="Helicase_ATP-bd"/>
</dbReference>
<feature type="compositionally biased region" description="Basic and acidic residues" evidence="7">
    <location>
        <begin position="167"/>
        <end position="180"/>
    </location>
</feature>
<feature type="domain" description="Helicase ATP-binding" evidence="8">
    <location>
        <begin position="388"/>
        <end position="634"/>
    </location>
</feature>
<dbReference type="Pfam" id="PF00270">
    <property type="entry name" value="DEAD"/>
    <property type="match status" value="2"/>
</dbReference>
<keyword evidence="4 6" id="KW-0067">ATP-binding</keyword>
<protein>
    <recommendedName>
        <fullName evidence="6">ATP-dependent RNA helicase</fullName>
        <ecNumber evidence="6">3.6.4.13</ecNumber>
    </recommendedName>
</protein>
<dbReference type="GO" id="GO:0003724">
    <property type="term" value="F:RNA helicase activity"/>
    <property type="evidence" value="ECO:0007669"/>
    <property type="project" value="UniProtKB-EC"/>
</dbReference>
<feature type="region of interest" description="Disordered" evidence="7">
    <location>
        <begin position="498"/>
        <end position="523"/>
    </location>
</feature>
<dbReference type="SMART" id="SM00487">
    <property type="entry name" value="DEXDc"/>
    <property type="match status" value="1"/>
</dbReference>
<comment type="similarity">
    <text evidence="6">Belongs to the DEAD box helicase family.</text>
</comment>
<dbReference type="AlphaFoldDB" id="A0A179GQ74"/>
<evidence type="ECO:0000256" key="7">
    <source>
        <dbReference type="SAM" id="MobiDB-lite"/>
    </source>
</evidence>
<dbReference type="GO" id="GO:0003723">
    <property type="term" value="F:RNA binding"/>
    <property type="evidence" value="ECO:0007669"/>
    <property type="project" value="UniProtKB-UniRule"/>
</dbReference>
<evidence type="ECO:0000313" key="11">
    <source>
        <dbReference type="Proteomes" id="UP000078240"/>
    </source>
</evidence>
<comment type="domain">
    <text evidence="6">The Q motif is unique to and characteristic of the DEAD box family of RNA helicases and controls ATP binding and hydrolysis.</text>
</comment>
<accession>A0A179GQ74</accession>
<gene>
    <name evidence="10" type="ORF">VFPBJ_05487</name>
</gene>
<evidence type="ECO:0000259" key="9">
    <source>
        <dbReference type="PROSITE" id="PS51194"/>
    </source>
</evidence>
<dbReference type="InterPro" id="IPR011545">
    <property type="entry name" value="DEAD/DEAH_box_helicase_dom"/>
</dbReference>
<dbReference type="SUPFAM" id="SSF52540">
    <property type="entry name" value="P-loop containing nucleoside triphosphate hydrolases"/>
    <property type="match status" value="2"/>
</dbReference>
<dbReference type="EMBL" id="LSBH01000004">
    <property type="protein sequence ID" value="OAQ79902.1"/>
    <property type="molecule type" value="Genomic_DNA"/>
</dbReference>
<keyword evidence="1 6" id="KW-0547">Nucleotide-binding</keyword>
<organism evidence="10 11">
    <name type="scientific">Purpureocillium lilacinum</name>
    <name type="common">Paecilomyces lilacinus</name>
    <dbReference type="NCBI Taxonomy" id="33203"/>
    <lineage>
        <taxon>Eukaryota</taxon>
        <taxon>Fungi</taxon>
        <taxon>Dikarya</taxon>
        <taxon>Ascomycota</taxon>
        <taxon>Pezizomycotina</taxon>
        <taxon>Sordariomycetes</taxon>
        <taxon>Hypocreomycetidae</taxon>
        <taxon>Hypocreales</taxon>
        <taxon>Ophiocordycipitaceae</taxon>
        <taxon>Purpureocillium</taxon>
    </lineage>
</organism>
<reference evidence="10 11" key="1">
    <citation type="submission" date="2016-01" db="EMBL/GenBank/DDBJ databases">
        <title>Biosynthesis of antibiotic leucinostatins and their inhibition on Phytophthora in bio-control Purpureocillium lilacinum.</title>
        <authorList>
            <person name="Wang G."/>
            <person name="Liu Z."/>
            <person name="Lin R."/>
            <person name="Li E."/>
            <person name="Mao Z."/>
            <person name="Ling J."/>
            <person name="Yin W."/>
            <person name="Xie B."/>
        </authorList>
    </citation>
    <scope>NUCLEOTIDE SEQUENCE [LARGE SCALE GENOMIC DNA]</scope>
    <source>
        <strain evidence="10">PLBJ-1</strain>
    </source>
</reference>
<feature type="compositionally biased region" description="Basic residues" evidence="7">
    <location>
        <begin position="124"/>
        <end position="136"/>
    </location>
</feature>
<feature type="compositionally biased region" description="Low complexity" evidence="7">
    <location>
        <begin position="7"/>
        <end position="29"/>
    </location>
</feature>
<keyword evidence="2 6" id="KW-0378">Hydrolase</keyword>
<feature type="compositionally biased region" description="Basic residues" evidence="7">
    <location>
        <begin position="181"/>
        <end position="190"/>
    </location>
</feature>
<dbReference type="PROSITE" id="PS51194">
    <property type="entry name" value="HELICASE_CTER"/>
    <property type="match status" value="1"/>
</dbReference>
<dbReference type="PROSITE" id="PS00039">
    <property type="entry name" value="DEAD_ATP_HELICASE"/>
    <property type="match status" value="1"/>
</dbReference>